<organism evidence="2 3">
    <name type="scientific">Steccherinum ochraceum</name>
    <dbReference type="NCBI Taxonomy" id="92696"/>
    <lineage>
        <taxon>Eukaryota</taxon>
        <taxon>Fungi</taxon>
        <taxon>Dikarya</taxon>
        <taxon>Basidiomycota</taxon>
        <taxon>Agaricomycotina</taxon>
        <taxon>Agaricomycetes</taxon>
        <taxon>Polyporales</taxon>
        <taxon>Steccherinaceae</taxon>
        <taxon>Steccherinum</taxon>
    </lineage>
</organism>
<feature type="region of interest" description="Disordered" evidence="1">
    <location>
        <begin position="189"/>
        <end position="258"/>
    </location>
</feature>
<dbReference type="AlphaFoldDB" id="A0A4R0RDE2"/>
<evidence type="ECO:0000313" key="2">
    <source>
        <dbReference type="EMBL" id="TCD64723.1"/>
    </source>
</evidence>
<reference evidence="2 3" key="1">
    <citation type="submission" date="2018-11" db="EMBL/GenBank/DDBJ databases">
        <title>Genome assembly of Steccherinum ochraceum LE-BIN_3174, the white-rot fungus of the Steccherinaceae family (The Residual Polyporoid clade, Polyporales, Basidiomycota).</title>
        <authorList>
            <person name="Fedorova T.V."/>
            <person name="Glazunova O.A."/>
            <person name="Landesman E.O."/>
            <person name="Moiseenko K.V."/>
            <person name="Psurtseva N.V."/>
            <person name="Savinova O.S."/>
            <person name="Shakhova N.V."/>
            <person name="Tyazhelova T.V."/>
            <person name="Vasina D.V."/>
        </authorList>
    </citation>
    <scope>NUCLEOTIDE SEQUENCE [LARGE SCALE GENOMIC DNA]</scope>
    <source>
        <strain evidence="2 3">LE-BIN_3174</strain>
    </source>
</reference>
<dbReference type="Proteomes" id="UP000292702">
    <property type="component" value="Unassembled WGS sequence"/>
</dbReference>
<sequence length="258" mass="28637">MDLLYTLAPENLRTNRSKLAMERQIIHSYPPLPPLEQTPTPSNSGRARESFAALRRMLFRFRAILRTRHLAFSAPTLSSITITERRAPTQQAVFASAKPFVRKRQSAVLPTWRRYGFGFLCSTRPAVLPPSSHSSGLSYRRSIVFNIVPHIHGPRSLGFPMSSLAVVSESGPDPSSPPSPRIRILHGQRYSSAHQHPPSTSIIPKTTSSEPQDPTSRRSSAAPTPPSGEIRPQAEMKIFKLHPPLSPFAPHTPTYTRG</sequence>
<dbReference type="EMBL" id="RWJN01000219">
    <property type="protein sequence ID" value="TCD64723.1"/>
    <property type="molecule type" value="Genomic_DNA"/>
</dbReference>
<gene>
    <name evidence="2" type="ORF">EIP91_003679</name>
</gene>
<proteinExistence type="predicted"/>
<evidence type="ECO:0000313" key="3">
    <source>
        <dbReference type="Proteomes" id="UP000292702"/>
    </source>
</evidence>
<evidence type="ECO:0000256" key="1">
    <source>
        <dbReference type="SAM" id="MobiDB-lite"/>
    </source>
</evidence>
<comment type="caution">
    <text evidence="2">The sequence shown here is derived from an EMBL/GenBank/DDBJ whole genome shotgun (WGS) entry which is preliminary data.</text>
</comment>
<name>A0A4R0RDE2_9APHY</name>
<keyword evidence="3" id="KW-1185">Reference proteome</keyword>
<accession>A0A4R0RDE2</accession>
<feature type="compositionally biased region" description="Low complexity" evidence="1">
    <location>
        <begin position="197"/>
        <end position="211"/>
    </location>
</feature>
<protein>
    <submittedName>
        <fullName evidence="2">Uncharacterized protein</fullName>
    </submittedName>
</protein>